<name>A0A9D2BMC0_9FIRM</name>
<gene>
    <name evidence="2" type="ORF">H9980_04985</name>
</gene>
<comment type="caution">
    <text evidence="2">The sequence shown here is derived from an EMBL/GenBank/DDBJ whole genome shotgun (WGS) entry which is preliminary data.</text>
</comment>
<sequence>MKKLKVILSLIFVLTIFTGCQNNNQDSGYNVIFDDSNIITVNHNIDDHDDFFNQDFLTTTNNDNTIYSNDDMVITVDSSNLIQEIVLKTDHYQLDNGAKTKMNYQDICDLFNQEYYSQIIKDQKDNVVSGQIGITYNEANIKVVYDFNDNKLDTITISPIFTF</sequence>
<protein>
    <recommendedName>
        <fullName evidence="4">Lipoprotein</fullName>
    </recommendedName>
</protein>
<reference evidence="2" key="2">
    <citation type="submission" date="2021-04" db="EMBL/GenBank/DDBJ databases">
        <authorList>
            <person name="Gilroy R."/>
        </authorList>
    </citation>
    <scope>NUCLEOTIDE SEQUENCE</scope>
    <source>
        <strain evidence="2">ChiGjej1B1-14440</strain>
    </source>
</reference>
<dbReference type="PROSITE" id="PS51257">
    <property type="entry name" value="PROKAR_LIPOPROTEIN"/>
    <property type="match status" value="1"/>
</dbReference>
<dbReference type="EMBL" id="DXET01000112">
    <property type="protein sequence ID" value="HIX81313.1"/>
    <property type="molecule type" value="Genomic_DNA"/>
</dbReference>
<organism evidence="2 3">
    <name type="scientific">Candidatus Erysipelatoclostridium merdavium</name>
    <dbReference type="NCBI Taxonomy" id="2838566"/>
    <lineage>
        <taxon>Bacteria</taxon>
        <taxon>Bacillati</taxon>
        <taxon>Bacillota</taxon>
        <taxon>Erysipelotrichia</taxon>
        <taxon>Erysipelotrichales</taxon>
        <taxon>Erysipelotrichales incertae sedis</taxon>
    </lineage>
</organism>
<feature type="signal peptide" evidence="1">
    <location>
        <begin position="1"/>
        <end position="22"/>
    </location>
</feature>
<dbReference type="AlphaFoldDB" id="A0A9D2BMC0"/>
<evidence type="ECO:0000313" key="2">
    <source>
        <dbReference type="EMBL" id="HIX81313.1"/>
    </source>
</evidence>
<evidence type="ECO:0008006" key="4">
    <source>
        <dbReference type="Google" id="ProtNLM"/>
    </source>
</evidence>
<accession>A0A9D2BMC0</accession>
<dbReference type="Proteomes" id="UP000886724">
    <property type="component" value="Unassembled WGS sequence"/>
</dbReference>
<reference evidence="2" key="1">
    <citation type="journal article" date="2021" name="PeerJ">
        <title>Extensive microbial diversity within the chicken gut microbiome revealed by metagenomics and culture.</title>
        <authorList>
            <person name="Gilroy R."/>
            <person name="Ravi A."/>
            <person name="Getino M."/>
            <person name="Pursley I."/>
            <person name="Horton D.L."/>
            <person name="Alikhan N.F."/>
            <person name="Baker D."/>
            <person name="Gharbi K."/>
            <person name="Hall N."/>
            <person name="Watson M."/>
            <person name="Adriaenssens E.M."/>
            <person name="Foster-Nyarko E."/>
            <person name="Jarju S."/>
            <person name="Secka A."/>
            <person name="Antonio M."/>
            <person name="Oren A."/>
            <person name="Chaudhuri R.R."/>
            <person name="La Ragione R."/>
            <person name="Hildebrand F."/>
            <person name="Pallen M.J."/>
        </authorList>
    </citation>
    <scope>NUCLEOTIDE SEQUENCE</scope>
    <source>
        <strain evidence="2">ChiGjej1B1-14440</strain>
    </source>
</reference>
<keyword evidence="1" id="KW-0732">Signal</keyword>
<feature type="chain" id="PRO_5039282242" description="Lipoprotein" evidence="1">
    <location>
        <begin position="23"/>
        <end position="163"/>
    </location>
</feature>
<proteinExistence type="predicted"/>
<evidence type="ECO:0000313" key="3">
    <source>
        <dbReference type="Proteomes" id="UP000886724"/>
    </source>
</evidence>
<evidence type="ECO:0000256" key="1">
    <source>
        <dbReference type="SAM" id="SignalP"/>
    </source>
</evidence>